<gene>
    <name evidence="1" type="ORF">PWYN_11075</name>
</gene>
<dbReference type="eggNOG" id="COG1554">
    <property type="taxonomic scope" value="Bacteria"/>
</dbReference>
<name>A0A098MB90_9BACL</name>
<protein>
    <submittedName>
        <fullName evidence="1">Uncharacterized protein</fullName>
    </submittedName>
</protein>
<comment type="caution">
    <text evidence="1">The sequence shown here is derived from an EMBL/GenBank/DDBJ whole genome shotgun (WGS) entry which is preliminary data.</text>
</comment>
<reference evidence="1 2" key="2">
    <citation type="submission" date="2014-10" db="EMBL/GenBank/DDBJ databases">
        <title>Comparative genomics of the Paenibacillus odorifer group.</title>
        <authorList>
            <person name="Tsai Y.-C."/>
            <person name="Martin N."/>
            <person name="Korlach J."/>
            <person name="Wiedmann M."/>
        </authorList>
    </citation>
    <scope>NUCLEOTIDE SEQUENCE [LARGE SCALE GENOMIC DNA]</scope>
    <source>
        <strain evidence="1 2">DSM 18334</strain>
    </source>
</reference>
<organism evidence="1 2">
    <name type="scientific">Paenibacillus wynnii</name>
    <dbReference type="NCBI Taxonomy" id="268407"/>
    <lineage>
        <taxon>Bacteria</taxon>
        <taxon>Bacillati</taxon>
        <taxon>Bacillota</taxon>
        <taxon>Bacilli</taxon>
        <taxon>Bacillales</taxon>
        <taxon>Paenibacillaceae</taxon>
        <taxon>Paenibacillus</taxon>
    </lineage>
</organism>
<dbReference type="Proteomes" id="UP000029734">
    <property type="component" value="Unassembled WGS sequence"/>
</dbReference>
<reference evidence="1 2" key="1">
    <citation type="submission" date="2014-08" db="EMBL/GenBank/DDBJ databases">
        <authorList>
            <person name="den Bakker H.C."/>
        </authorList>
    </citation>
    <scope>NUCLEOTIDE SEQUENCE [LARGE SCALE GENOMIC DNA]</scope>
    <source>
        <strain evidence="1 2">DSM 18334</strain>
    </source>
</reference>
<evidence type="ECO:0000313" key="2">
    <source>
        <dbReference type="Proteomes" id="UP000029734"/>
    </source>
</evidence>
<dbReference type="STRING" id="268407.PWYN_11075"/>
<keyword evidence="2" id="KW-1185">Reference proteome</keyword>
<accession>A0A098MB90</accession>
<proteinExistence type="predicted"/>
<sequence>MAFSNLLSEKGFLYASAGSGMSDYGTQKHPVQLNGLAYLPIADGPTAPEIRAYEIRYESTDLAKKPYFFGWTLGEFLLAASRMQDTAGWQKDWNNVRSSNYTDENWVQIYETSDATVQSFYVTTHGLFTQSLYSNIISDYWGKLVIAPCNVYGDSKVSFGNVHSLLGLKRAVR</sequence>
<dbReference type="EMBL" id="JQCR01000002">
    <property type="protein sequence ID" value="KGE19820.1"/>
    <property type="molecule type" value="Genomic_DNA"/>
</dbReference>
<dbReference type="AlphaFoldDB" id="A0A098MB90"/>
<evidence type="ECO:0000313" key="1">
    <source>
        <dbReference type="EMBL" id="KGE19820.1"/>
    </source>
</evidence>